<name>A0ABV7FFV9_9GAMM</name>
<dbReference type="Gene3D" id="1.20.1250.20">
    <property type="entry name" value="MFS general substrate transporter like domains"/>
    <property type="match status" value="1"/>
</dbReference>
<accession>A0ABV7FFV9</accession>
<dbReference type="Pfam" id="PF07690">
    <property type="entry name" value="MFS_1"/>
    <property type="match status" value="1"/>
</dbReference>
<dbReference type="PROSITE" id="PS50850">
    <property type="entry name" value="MFS"/>
    <property type="match status" value="1"/>
</dbReference>
<dbReference type="InterPro" id="IPR020846">
    <property type="entry name" value="MFS_dom"/>
</dbReference>
<dbReference type="InterPro" id="IPR050375">
    <property type="entry name" value="MFS_TsgA-like"/>
</dbReference>
<dbReference type="Proteomes" id="UP001595555">
    <property type="component" value="Unassembled WGS sequence"/>
</dbReference>
<feature type="transmembrane region" description="Helical" evidence="6">
    <location>
        <begin position="333"/>
        <end position="354"/>
    </location>
</feature>
<dbReference type="PANTHER" id="PTHR43702">
    <property type="entry name" value="L-FUCOSE-PROTON SYMPORTER"/>
    <property type="match status" value="1"/>
</dbReference>
<comment type="caution">
    <text evidence="8">The sequence shown here is derived from an EMBL/GenBank/DDBJ whole genome shotgun (WGS) entry which is preliminary data.</text>
</comment>
<dbReference type="RefSeq" id="WP_378119841.1">
    <property type="nucleotide sequence ID" value="NZ_JBHRTF010000004.1"/>
</dbReference>
<feature type="transmembrane region" description="Helical" evidence="6">
    <location>
        <begin position="101"/>
        <end position="121"/>
    </location>
</feature>
<evidence type="ECO:0000256" key="3">
    <source>
        <dbReference type="ARBA" id="ARBA00022692"/>
    </source>
</evidence>
<feature type="transmembrane region" description="Helical" evidence="6">
    <location>
        <begin position="262"/>
        <end position="287"/>
    </location>
</feature>
<feature type="transmembrane region" description="Helical" evidence="6">
    <location>
        <begin position="133"/>
        <end position="153"/>
    </location>
</feature>
<dbReference type="InterPro" id="IPR011701">
    <property type="entry name" value="MFS"/>
</dbReference>
<comment type="subcellular location">
    <subcellularLocation>
        <location evidence="1">Cell inner membrane</location>
        <topology evidence="1">Multi-pass membrane protein</topology>
    </subcellularLocation>
</comment>
<gene>
    <name evidence="8" type="ORF">ACFODX_13190</name>
</gene>
<evidence type="ECO:0000256" key="6">
    <source>
        <dbReference type="SAM" id="Phobius"/>
    </source>
</evidence>
<organism evidence="8 9">
    <name type="scientific">Cellvibrio fontiphilus</name>
    <dbReference type="NCBI Taxonomy" id="1815559"/>
    <lineage>
        <taxon>Bacteria</taxon>
        <taxon>Pseudomonadati</taxon>
        <taxon>Pseudomonadota</taxon>
        <taxon>Gammaproteobacteria</taxon>
        <taxon>Cellvibrionales</taxon>
        <taxon>Cellvibrionaceae</taxon>
        <taxon>Cellvibrio</taxon>
    </lineage>
</organism>
<evidence type="ECO:0000256" key="1">
    <source>
        <dbReference type="ARBA" id="ARBA00004429"/>
    </source>
</evidence>
<keyword evidence="3 6" id="KW-0812">Transmembrane</keyword>
<keyword evidence="9" id="KW-1185">Reference proteome</keyword>
<evidence type="ECO:0000259" key="7">
    <source>
        <dbReference type="PROSITE" id="PS50850"/>
    </source>
</evidence>
<evidence type="ECO:0000313" key="9">
    <source>
        <dbReference type="Proteomes" id="UP001595555"/>
    </source>
</evidence>
<feature type="transmembrane region" description="Helical" evidence="6">
    <location>
        <begin position="223"/>
        <end position="242"/>
    </location>
</feature>
<dbReference type="InterPro" id="IPR036259">
    <property type="entry name" value="MFS_trans_sf"/>
</dbReference>
<dbReference type="PANTHER" id="PTHR43702:SF11">
    <property type="entry name" value="L-FUCOSE-PROTON SYMPORTER"/>
    <property type="match status" value="1"/>
</dbReference>
<feature type="domain" description="Major facilitator superfamily (MFS) profile" evidence="7">
    <location>
        <begin position="9"/>
        <end position="418"/>
    </location>
</feature>
<sequence>MTITHRHLMILVLMSNYFLFGLLLNSVGIVILQSINSFGINKESAALLEGFKDLPIAIVSFFVASLLPRMGYRNAMMLAVSLMLLASLAMPVIASFWATKLFFLCVGAAFALIKVSVYASVGLLTNNKQQHASLLNSIEGVFMCGVLSGYWIFSAFIDDQNPGSSAWLNVYWLLAGLCAVNLILMIRVKPEGQMPSDSGAELSDHSVATGTSAQQDFVAMLRLVLQPLVYSFMGAMFLYVLIEQGIGTWLPTFNNQVLKLPASIAVQITSLFALSLALGRLGAGWLLRFIPWHLFLAGCILAMASLILLTLPLAHNVETNVDSHWFNLPLAAYLFPLIGLFMAPIYPLLNSLVLSSLPRSQQSSMAGLIIIFSALGGTTGSIITGTVFNQFDGQTAFYLALIPMTCIFLLIFHLKRISN</sequence>
<feature type="transmembrane region" description="Helical" evidence="6">
    <location>
        <begin position="51"/>
        <end position="68"/>
    </location>
</feature>
<reference evidence="9" key="1">
    <citation type="journal article" date="2019" name="Int. J. Syst. Evol. Microbiol.">
        <title>The Global Catalogue of Microorganisms (GCM) 10K type strain sequencing project: providing services to taxonomists for standard genome sequencing and annotation.</title>
        <authorList>
            <consortium name="The Broad Institute Genomics Platform"/>
            <consortium name="The Broad Institute Genome Sequencing Center for Infectious Disease"/>
            <person name="Wu L."/>
            <person name="Ma J."/>
        </authorList>
    </citation>
    <scope>NUCLEOTIDE SEQUENCE [LARGE SCALE GENOMIC DNA]</scope>
    <source>
        <strain evidence="9">KCTC 52237</strain>
    </source>
</reference>
<feature type="transmembrane region" description="Helical" evidence="6">
    <location>
        <begin position="75"/>
        <end position="95"/>
    </location>
</feature>
<keyword evidence="4 6" id="KW-1133">Transmembrane helix</keyword>
<feature type="transmembrane region" description="Helical" evidence="6">
    <location>
        <begin position="7"/>
        <end position="31"/>
    </location>
</feature>
<dbReference type="EMBL" id="JBHRTF010000004">
    <property type="protein sequence ID" value="MFC3116520.1"/>
    <property type="molecule type" value="Genomic_DNA"/>
</dbReference>
<keyword evidence="5 6" id="KW-0472">Membrane</keyword>
<feature type="transmembrane region" description="Helical" evidence="6">
    <location>
        <begin position="366"/>
        <end position="389"/>
    </location>
</feature>
<protein>
    <submittedName>
        <fullName evidence="8">MFS transporter</fullName>
    </submittedName>
</protein>
<dbReference type="SUPFAM" id="SSF103473">
    <property type="entry name" value="MFS general substrate transporter"/>
    <property type="match status" value="1"/>
</dbReference>
<evidence type="ECO:0000256" key="4">
    <source>
        <dbReference type="ARBA" id="ARBA00022989"/>
    </source>
</evidence>
<keyword evidence="2" id="KW-1003">Cell membrane</keyword>
<feature type="transmembrane region" description="Helical" evidence="6">
    <location>
        <begin position="395"/>
        <end position="414"/>
    </location>
</feature>
<evidence type="ECO:0000256" key="2">
    <source>
        <dbReference type="ARBA" id="ARBA00022475"/>
    </source>
</evidence>
<evidence type="ECO:0000313" key="8">
    <source>
        <dbReference type="EMBL" id="MFC3116520.1"/>
    </source>
</evidence>
<feature type="transmembrane region" description="Helical" evidence="6">
    <location>
        <begin position="165"/>
        <end position="186"/>
    </location>
</feature>
<evidence type="ECO:0000256" key="5">
    <source>
        <dbReference type="ARBA" id="ARBA00023136"/>
    </source>
</evidence>
<feature type="transmembrane region" description="Helical" evidence="6">
    <location>
        <begin position="294"/>
        <end position="313"/>
    </location>
</feature>
<proteinExistence type="predicted"/>